<dbReference type="InterPro" id="IPR043751">
    <property type="entry name" value="DUF5696"/>
</dbReference>
<gene>
    <name evidence="1" type="ORF">H7C19_09280</name>
</gene>
<proteinExistence type="predicted"/>
<evidence type="ECO:0000313" key="2">
    <source>
        <dbReference type="Proteomes" id="UP000547209"/>
    </source>
</evidence>
<evidence type="ECO:0000313" key="1">
    <source>
        <dbReference type="EMBL" id="MBB6670878.1"/>
    </source>
</evidence>
<dbReference type="Pfam" id="PF18952">
    <property type="entry name" value="DUF5696"/>
    <property type="match status" value="1"/>
</dbReference>
<dbReference type="RefSeq" id="WP_185142351.1">
    <property type="nucleotide sequence ID" value="NZ_JACJVP010000011.1"/>
</dbReference>
<dbReference type="Proteomes" id="UP000547209">
    <property type="component" value="Unassembled WGS sequence"/>
</dbReference>
<comment type="caution">
    <text evidence="1">The sequence shown here is derived from an EMBL/GenBank/DDBJ whole genome shotgun (WGS) entry which is preliminary data.</text>
</comment>
<sequence>MAERSLPIRPRTIGILFAALLVVLGFVSILSGGEALPTPKELNLPPLRTAAMPDYEGQPWQPGAAEADAEGFVPALENGKFALRIHPQTTQIIVADKAGGYDWRSNPPEASLKDETVKGLLLSNLKSPIVLEYVGTQGDDRSRRDQLNASSKELRTTLTRYDRGIQVTYAFEKKRIRVVVQYELTELGLLVRVPDQGIREDGEYALYSFDVLPYFGAAKAGEDGYLFVPDGPGGLINFNASRSSLSQGYVQQIYGPEISRKERGQQPIAFPAFGVKRGDHAYVAVVENGKEETDIKAMPAGLKSSYYNVGASFKYREEYLRRTGRLQNPVKAVETDRMKLDRSVEYRLLSGSKADYVGMAESYRSRLQEDGRLGSKLAPVDHVPLNLGIIGGNSEEAYSRDRYVAATTFAQAADMVKELKNGGVDRIRIIYSGWQDGGDFNATKRFPIESKLGGKKAAQAFVDEMHRLGFPVLFEDNFVYVDVRSAVSAKSNGARGIDGTVFFTSWNDFLLKPSLTVGYGLETAGKLKEIGVDGIHFNWLGETTFRDYERAPTERAETERLYRGLLDYARKELGQAGVYQGNDFTIGAVDYIADFPLYSNYNLIVDESVPFYPIALHGYVPYYGAPGNVRNDYEREFLKAIEYGALPSFVLTHDPARKLKNTPSSYIYSSRFDEWKERIRTEYRDFDRLSKLYDQAIVDHRKIADDVFVTVYENGATVTVDYGRNTFAVQDGGSR</sequence>
<accession>A0A7X0RNP0</accession>
<dbReference type="EMBL" id="JACJVP010000011">
    <property type="protein sequence ID" value="MBB6670878.1"/>
    <property type="molecule type" value="Genomic_DNA"/>
</dbReference>
<name>A0A7X0RNP0_9BACL</name>
<protein>
    <submittedName>
        <fullName evidence="1">Uncharacterized protein</fullName>
    </submittedName>
</protein>
<dbReference type="AlphaFoldDB" id="A0A7X0RNP0"/>
<organism evidence="1 2">
    <name type="scientific">Cohnella nanjingensis</name>
    <dbReference type="NCBI Taxonomy" id="1387779"/>
    <lineage>
        <taxon>Bacteria</taxon>
        <taxon>Bacillati</taxon>
        <taxon>Bacillota</taxon>
        <taxon>Bacilli</taxon>
        <taxon>Bacillales</taxon>
        <taxon>Paenibacillaceae</taxon>
        <taxon>Cohnella</taxon>
    </lineage>
</organism>
<reference evidence="1 2" key="1">
    <citation type="submission" date="2020-08" db="EMBL/GenBank/DDBJ databases">
        <title>Cohnella phylogeny.</title>
        <authorList>
            <person name="Dunlap C."/>
        </authorList>
    </citation>
    <scope>NUCLEOTIDE SEQUENCE [LARGE SCALE GENOMIC DNA]</scope>
    <source>
        <strain evidence="1 2">DSM 28246</strain>
    </source>
</reference>
<keyword evidence="2" id="KW-1185">Reference proteome</keyword>